<comment type="function">
    <text evidence="2 12">Catalyzes a salvage reaction resulting in the formation of AMP, that is energically less costly than de novo synthesis.</text>
</comment>
<evidence type="ECO:0000256" key="1">
    <source>
        <dbReference type="ARBA" id="ARBA00000868"/>
    </source>
</evidence>
<comment type="caution">
    <text evidence="14">The sequence shown here is derived from an EMBL/GenBank/DDBJ whole genome shotgun (WGS) entry which is preliminary data.</text>
</comment>
<evidence type="ECO:0000256" key="12">
    <source>
        <dbReference type="HAMAP-Rule" id="MF_00004"/>
    </source>
</evidence>
<dbReference type="GO" id="GO:0002055">
    <property type="term" value="F:adenine binding"/>
    <property type="evidence" value="ECO:0007669"/>
    <property type="project" value="TreeGrafter"/>
</dbReference>
<name>A0A0M9UDG2_9CHLR</name>
<keyword evidence="8 12" id="KW-0963">Cytoplasm</keyword>
<dbReference type="STRING" id="872965.SE16_02120"/>
<dbReference type="EC" id="2.4.2.7" evidence="7 12"/>
<feature type="domain" description="Phosphoribosyltransferase" evidence="13">
    <location>
        <begin position="46"/>
        <end position="158"/>
    </location>
</feature>
<organism evidence="14 15">
    <name type="scientific">Ardenticatena maritima</name>
    <dbReference type="NCBI Taxonomy" id="872965"/>
    <lineage>
        <taxon>Bacteria</taxon>
        <taxon>Bacillati</taxon>
        <taxon>Chloroflexota</taxon>
        <taxon>Ardenticatenia</taxon>
        <taxon>Ardenticatenales</taxon>
        <taxon>Ardenticatenaceae</taxon>
        <taxon>Ardenticatena</taxon>
    </lineage>
</organism>
<dbReference type="UniPathway" id="UPA00588">
    <property type="reaction ID" value="UER00646"/>
</dbReference>
<evidence type="ECO:0000313" key="15">
    <source>
        <dbReference type="Proteomes" id="UP000037784"/>
    </source>
</evidence>
<protein>
    <recommendedName>
        <fullName evidence="7 12">Adenine phosphoribosyltransferase</fullName>
        <shortName evidence="12">APRT</shortName>
        <ecNumber evidence="7 12">2.4.2.7</ecNumber>
    </recommendedName>
</protein>
<dbReference type="NCBIfam" id="NF002634">
    <property type="entry name" value="PRK02304.1-3"/>
    <property type="match status" value="1"/>
</dbReference>
<comment type="subcellular location">
    <subcellularLocation>
        <location evidence="3 12">Cytoplasm</location>
    </subcellularLocation>
</comment>
<evidence type="ECO:0000256" key="3">
    <source>
        <dbReference type="ARBA" id="ARBA00004496"/>
    </source>
</evidence>
<dbReference type="HAMAP" id="MF_00004">
    <property type="entry name" value="Aden_phosphoribosyltr"/>
    <property type="match status" value="1"/>
</dbReference>
<comment type="pathway">
    <text evidence="4 12">Purine metabolism; AMP biosynthesis via salvage pathway; AMP from adenine: step 1/1.</text>
</comment>
<comment type="catalytic activity">
    <reaction evidence="1 12">
        <text>AMP + diphosphate = 5-phospho-alpha-D-ribose 1-diphosphate + adenine</text>
        <dbReference type="Rhea" id="RHEA:16609"/>
        <dbReference type="ChEBI" id="CHEBI:16708"/>
        <dbReference type="ChEBI" id="CHEBI:33019"/>
        <dbReference type="ChEBI" id="CHEBI:58017"/>
        <dbReference type="ChEBI" id="CHEBI:456215"/>
        <dbReference type="EC" id="2.4.2.7"/>
    </reaction>
</comment>
<evidence type="ECO:0000256" key="2">
    <source>
        <dbReference type="ARBA" id="ARBA00003968"/>
    </source>
</evidence>
<dbReference type="PANTHER" id="PTHR32315:SF3">
    <property type="entry name" value="ADENINE PHOSPHORIBOSYLTRANSFERASE"/>
    <property type="match status" value="1"/>
</dbReference>
<dbReference type="InterPro" id="IPR005764">
    <property type="entry name" value="Ade_phspho_trans"/>
</dbReference>
<evidence type="ECO:0000256" key="4">
    <source>
        <dbReference type="ARBA" id="ARBA00004659"/>
    </source>
</evidence>
<reference evidence="15" key="2">
    <citation type="submission" date="2015-08" db="EMBL/GenBank/DDBJ databases">
        <title>Draft Genome Sequence of a Heterotrophic Facultative Anaerobic Bacterium Ardenticatena maritima Strain 110S.</title>
        <authorList>
            <person name="Kawaichi S."/>
            <person name="Yoshida T."/>
            <person name="Sako Y."/>
            <person name="Nakamura R."/>
        </authorList>
    </citation>
    <scope>NUCLEOTIDE SEQUENCE [LARGE SCALE GENOMIC DNA]</scope>
    <source>
        <strain evidence="15">110S</strain>
    </source>
</reference>
<dbReference type="AlphaFoldDB" id="A0A0M9UDG2"/>
<dbReference type="NCBIfam" id="NF002636">
    <property type="entry name" value="PRK02304.1-5"/>
    <property type="match status" value="1"/>
</dbReference>
<dbReference type="Proteomes" id="UP000037784">
    <property type="component" value="Unassembled WGS sequence"/>
</dbReference>
<dbReference type="FunFam" id="3.40.50.2020:FF:000004">
    <property type="entry name" value="Adenine phosphoribosyltransferase"/>
    <property type="match status" value="1"/>
</dbReference>
<comment type="subunit">
    <text evidence="6 12">Homodimer.</text>
</comment>
<dbReference type="PANTHER" id="PTHR32315">
    <property type="entry name" value="ADENINE PHOSPHORIBOSYLTRANSFERASE"/>
    <property type="match status" value="1"/>
</dbReference>
<dbReference type="InterPro" id="IPR050054">
    <property type="entry name" value="UPRTase/APRTase"/>
</dbReference>
<dbReference type="InParanoid" id="A0A0M9UDG2"/>
<dbReference type="GO" id="GO:0005737">
    <property type="term" value="C:cytoplasm"/>
    <property type="evidence" value="ECO:0007669"/>
    <property type="project" value="UniProtKB-SubCell"/>
</dbReference>
<evidence type="ECO:0000256" key="10">
    <source>
        <dbReference type="ARBA" id="ARBA00022679"/>
    </source>
</evidence>
<comment type="similarity">
    <text evidence="5 12">Belongs to the purine/pyrimidine phosphoribosyltransferase family.</text>
</comment>
<dbReference type="InterPro" id="IPR000836">
    <property type="entry name" value="PRTase_dom"/>
</dbReference>
<accession>A0A0M9UDG2</accession>
<keyword evidence="11 12" id="KW-0660">Purine salvage</keyword>
<dbReference type="NCBIfam" id="NF002633">
    <property type="entry name" value="PRK02304.1-2"/>
    <property type="match status" value="1"/>
</dbReference>
<reference evidence="14 15" key="1">
    <citation type="journal article" date="2015" name="Genome Announc.">
        <title>Draft Genome Sequence of a Heterotrophic Facultative Anaerobic Thermophilic Bacterium, Ardenticatena maritima Strain 110ST.</title>
        <authorList>
            <person name="Kawaichi S."/>
            <person name="Yoshida T."/>
            <person name="Sako Y."/>
            <person name="Nakamura R."/>
        </authorList>
    </citation>
    <scope>NUCLEOTIDE SEQUENCE [LARGE SCALE GENOMIC DNA]</scope>
    <source>
        <strain evidence="14 15">110S</strain>
    </source>
</reference>
<dbReference type="FunCoup" id="A0A0M9UDG2">
    <property type="interactions" value="310"/>
</dbReference>
<keyword evidence="15" id="KW-1185">Reference proteome</keyword>
<keyword evidence="9 12" id="KW-0328">Glycosyltransferase</keyword>
<dbReference type="GO" id="GO:0006166">
    <property type="term" value="P:purine ribonucleoside salvage"/>
    <property type="evidence" value="ECO:0007669"/>
    <property type="project" value="UniProtKB-UniRule"/>
</dbReference>
<dbReference type="InterPro" id="IPR029057">
    <property type="entry name" value="PRTase-like"/>
</dbReference>
<dbReference type="Gene3D" id="3.40.50.2020">
    <property type="match status" value="1"/>
</dbReference>
<gene>
    <name evidence="12" type="primary">apt</name>
    <name evidence="14" type="ORF">ARMA_2370</name>
</gene>
<keyword evidence="10 12" id="KW-0808">Transferase</keyword>
<dbReference type="EMBL" id="BBZA01000211">
    <property type="protein sequence ID" value="GAP63947.1"/>
    <property type="molecule type" value="Genomic_DNA"/>
</dbReference>
<dbReference type="GO" id="GO:0016208">
    <property type="term" value="F:AMP binding"/>
    <property type="evidence" value="ECO:0007669"/>
    <property type="project" value="TreeGrafter"/>
</dbReference>
<proteinExistence type="inferred from homology"/>
<sequence>MRLVLAHARENVEGRSRAMDHLKALIRDVPDFPTKGILFKDITTLLKDADAFGEVIDRMASRYVDDEIDLVAAIESRGFIFGAPLAYELGLGFVPVRKLGKLPAETIEQEYTLEYGSNHLEMHVDAVQPGQRVLIVDDLLATGGTAKATAQLVERLGGIVHGFAFMVELTFLNGRSRLEGYDVFTLIQY</sequence>
<dbReference type="GO" id="GO:0006168">
    <property type="term" value="P:adenine salvage"/>
    <property type="evidence" value="ECO:0007669"/>
    <property type="project" value="InterPro"/>
</dbReference>
<evidence type="ECO:0000256" key="7">
    <source>
        <dbReference type="ARBA" id="ARBA00011893"/>
    </source>
</evidence>
<dbReference type="SUPFAM" id="SSF53271">
    <property type="entry name" value="PRTase-like"/>
    <property type="match status" value="1"/>
</dbReference>
<evidence type="ECO:0000259" key="13">
    <source>
        <dbReference type="Pfam" id="PF00156"/>
    </source>
</evidence>
<evidence type="ECO:0000256" key="8">
    <source>
        <dbReference type="ARBA" id="ARBA00022490"/>
    </source>
</evidence>
<evidence type="ECO:0000256" key="5">
    <source>
        <dbReference type="ARBA" id="ARBA00008391"/>
    </source>
</evidence>
<evidence type="ECO:0000256" key="6">
    <source>
        <dbReference type="ARBA" id="ARBA00011738"/>
    </source>
</evidence>
<evidence type="ECO:0000313" key="14">
    <source>
        <dbReference type="EMBL" id="GAP63947.1"/>
    </source>
</evidence>
<dbReference type="GO" id="GO:0044209">
    <property type="term" value="P:AMP salvage"/>
    <property type="evidence" value="ECO:0007669"/>
    <property type="project" value="UniProtKB-UniRule"/>
</dbReference>
<evidence type="ECO:0000256" key="11">
    <source>
        <dbReference type="ARBA" id="ARBA00022726"/>
    </source>
</evidence>
<dbReference type="Pfam" id="PF00156">
    <property type="entry name" value="Pribosyltran"/>
    <property type="match status" value="1"/>
</dbReference>
<dbReference type="GO" id="GO:0003999">
    <property type="term" value="F:adenine phosphoribosyltransferase activity"/>
    <property type="evidence" value="ECO:0007669"/>
    <property type="project" value="UniProtKB-UniRule"/>
</dbReference>
<dbReference type="CDD" id="cd06223">
    <property type="entry name" value="PRTases_typeI"/>
    <property type="match status" value="1"/>
</dbReference>
<dbReference type="NCBIfam" id="TIGR01090">
    <property type="entry name" value="apt"/>
    <property type="match status" value="1"/>
</dbReference>
<evidence type="ECO:0000256" key="9">
    <source>
        <dbReference type="ARBA" id="ARBA00022676"/>
    </source>
</evidence>